<reference evidence="1 2" key="1">
    <citation type="submission" date="2014-07" db="EMBL/GenBank/DDBJ databases">
        <title>Draft Genome Sequence of Gephyronic Acid Producer, Cystobacter violaceus Strain Cb vi76.</title>
        <authorList>
            <person name="Stevens D.C."/>
            <person name="Young J."/>
            <person name="Carmichael R."/>
            <person name="Tan J."/>
            <person name="Taylor R.E."/>
        </authorList>
    </citation>
    <scope>NUCLEOTIDE SEQUENCE [LARGE SCALE GENOMIC DNA]</scope>
    <source>
        <strain evidence="1 2">Cb vi76</strain>
    </source>
</reference>
<organism evidence="1 2">
    <name type="scientific">Archangium violaceum Cb vi76</name>
    <dbReference type="NCBI Taxonomy" id="1406225"/>
    <lineage>
        <taxon>Bacteria</taxon>
        <taxon>Pseudomonadati</taxon>
        <taxon>Myxococcota</taxon>
        <taxon>Myxococcia</taxon>
        <taxon>Myxococcales</taxon>
        <taxon>Cystobacterineae</taxon>
        <taxon>Archangiaceae</taxon>
        <taxon>Archangium</taxon>
    </lineage>
</organism>
<protein>
    <submittedName>
        <fullName evidence="1">Uncharacterized protein</fullName>
    </submittedName>
</protein>
<sequence length="241" mass="26716">MKFYELERDPSPRYTGNLNAAHKWGLPGVEPCAVCGLQPEGGTMAQYPCVDLSGLSPEDQEKLLDSWPVPREEFIRRRELVKPLAPPYAVLESGAVFGPLQGSGLGYFGQLVMQNPWSLCMRREALEKLQSAGVRGLTGCTTQVRFRTKHAPDLRDIQLELHGHFHPDCLPPPNPPCPTCGVAMGHSVPDPYLLDAASLPEHVDIFRLADATTRIIANERLVDAVRRLELDGVVFKDLEVR</sequence>
<dbReference type="EMBL" id="JPMI01000129">
    <property type="protein sequence ID" value="KFA91784.1"/>
    <property type="molecule type" value="Genomic_DNA"/>
</dbReference>
<dbReference type="AlphaFoldDB" id="A0A084STJ9"/>
<accession>A0A084STJ9</accession>
<dbReference type="Proteomes" id="UP000028547">
    <property type="component" value="Unassembled WGS sequence"/>
</dbReference>
<comment type="caution">
    <text evidence="1">The sequence shown here is derived from an EMBL/GenBank/DDBJ whole genome shotgun (WGS) entry which is preliminary data.</text>
</comment>
<name>A0A084STJ9_9BACT</name>
<gene>
    <name evidence="1" type="ORF">Q664_19490</name>
</gene>
<dbReference type="InterPro" id="IPR011750">
    <property type="entry name" value="Gmx_para_CXXCG"/>
</dbReference>
<dbReference type="RefSeq" id="WP_043397280.1">
    <property type="nucleotide sequence ID" value="NZ_JPMI01000129.1"/>
</dbReference>
<dbReference type="NCBIfam" id="TIGR02264">
    <property type="entry name" value="gmx_para_CXXCG"/>
    <property type="match status" value="1"/>
</dbReference>
<proteinExistence type="predicted"/>
<evidence type="ECO:0000313" key="1">
    <source>
        <dbReference type="EMBL" id="KFA91784.1"/>
    </source>
</evidence>
<evidence type="ECO:0000313" key="2">
    <source>
        <dbReference type="Proteomes" id="UP000028547"/>
    </source>
</evidence>
<dbReference type="Pfam" id="PF09535">
    <property type="entry name" value="Gmx_para_CXXCG"/>
    <property type="match status" value="1"/>
</dbReference>